<dbReference type="InterPro" id="IPR038976">
    <property type="entry name" value="Ssk"/>
</dbReference>
<dbReference type="GeneID" id="108737801"/>
<dbReference type="Proteomes" id="UP000192223">
    <property type="component" value="Unplaced"/>
</dbReference>
<proteinExistence type="predicted"/>
<dbReference type="InParanoid" id="A0A7F5RKB9"/>
<name>A0A7F5RKB9_AGRPL</name>
<feature type="transmembrane region" description="Helical" evidence="1">
    <location>
        <begin position="136"/>
        <end position="159"/>
    </location>
</feature>
<organism evidence="2 3">
    <name type="scientific">Agrilus planipennis</name>
    <name type="common">Emerald ash borer</name>
    <name type="synonym">Agrilus marcopoli</name>
    <dbReference type="NCBI Taxonomy" id="224129"/>
    <lineage>
        <taxon>Eukaryota</taxon>
        <taxon>Metazoa</taxon>
        <taxon>Ecdysozoa</taxon>
        <taxon>Arthropoda</taxon>
        <taxon>Hexapoda</taxon>
        <taxon>Insecta</taxon>
        <taxon>Pterygota</taxon>
        <taxon>Neoptera</taxon>
        <taxon>Endopterygota</taxon>
        <taxon>Coleoptera</taxon>
        <taxon>Polyphaga</taxon>
        <taxon>Elateriformia</taxon>
        <taxon>Buprestoidea</taxon>
        <taxon>Buprestidae</taxon>
        <taxon>Agrilinae</taxon>
        <taxon>Agrilus</taxon>
    </lineage>
</organism>
<dbReference type="RefSeq" id="XP_025836459.1">
    <property type="nucleotide sequence ID" value="XM_025980674.1"/>
</dbReference>
<protein>
    <submittedName>
        <fullName evidence="3">Uncharacterized protein LOC108737801</fullName>
    </submittedName>
</protein>
<keyword evidence="2" id="KW-1185">Reference proteome</keyword>
<dbReference type="GO" id="GO:0005886">
    <property type="term" value="C:plasma membrane"/>
    <property type="evidence" value="ECO:0007669"/>
    <property type="project" value="TreeGrafter"/>
</dbReference>
<gene>
    <name evidence="3" type="primary">LOC108737801</name>
</gene>
<sequence>MMNVDYECNQKEEESKVVPKRSLKKFFLRNWQLGIKIVEIAICSLCVSLSFEPLRSVNHLHYINIILTTFEEYILINVVLVVSRMLGERTSYKTTTIFSILGAALHLVSAILLIVAKDVPRASPFLPPHHDMLIMLITAAAFSIINTVVFIVDAFFTFFTQQNF</sequence>
<dbReference type="PANTHER" id="PTHR36692">
    <property type="entry name" value="PROTEIN SNAKESKIN"/>
    <property type="match status" value="1"/>
</dbReference>
<evidence type="ECO:0000256" key="1">
    <source>
        <dbReference type="SAM" id="Phobius"/>
    </source>
</evidence>
<dbReference type="OrthoDB" id="8187586at2759"/>
<reference evidence="3" key="1">
    <citation type="submission" date="2025-08" db="UniProtKB">
        <authorList>
            <consortium name="RefSeq"/>
        </authorList>
    </citation>
    <scope>IDENTIFICATION</scope>
    <source>
        <tissue evidence="3">Entire body</tissue>
    </source>
</reference>
<keyword evidence="1" id="KW-0472">Membrane</keyword>
<keyword evidence="1" id="KW-0812">Transmembrane</keyword>
<evidence type="ECO:0000313" key="3">
    <source>
        <dbReference type="RefSeq" id="XP_025836459.1"/>
    </source>
</evidence>
<feature type="transmembrane region" description="Helical" evidence="1">
    <location>
        <begin position="95"/>
        <end position="116"/>
    </location>
</feature>
<accession>A0A7F5RKB9</accession>
<evidence type="ECO:0000313" key="2">
    <source>
        <dbReference type="Proteomes" id="UP000192223"/>
    </source>
</evidence>
<dbReference type="AlphaFoldDB" id="A0A7F5RKB9"/>
<dbReference type="GO" id="GO:0019991">
    <property type="term" value="P:septate junction assembly"/>
    <property type="evidence" value="ECO:0007669"/>
    <property type="project" value="InterPro"/>
</dbReference>
<keyword evidence="1" id="KW-1133">Transmembrane helix</keyword>
<feature type="transmembrane region" description="Helical" evidence="1">
    <location>
        <begin position="63"/>
        <end position="83"/>
    </location>
</feature>
<dbReference type="KEGG" id="apln:108737801"/>
<dbReference type="PANTHER" id="PTHR36692:SF2">
    <property type="entry name" value="GEO12064P1"/>
    <property type="match status" value="1"/>
</dbReference>